<dbReference type="InterPro" id="IPR046367">
    <property type="entry name" value="GapR-like_DNA-bd"/>
</dbReference>
<evidence type="ECO:0000313" key="4">
    <source>
        <dbReference type="EMBL" id="MBU3030176.1"/>
    </source>
</evidence>
<protein>
    <recommendedName>
        <fullName evidence="1">UPF0335 protein KNW02_08590</fullName>
    </recommendedName>
</protein>
<dbReference type="RefSeq" id="WP_216032850.1">
    <property type="nucleotide sequence ID" value="NZ_JAHKNG010000011.1"/>
</dbReference>
<evidence type="ECO:0000313" key="5">
    <source>
        <dbReference type="Proteomes" id="UP001166191"/>
    </source>
</evidence>
<gene>
    <name evidence="4" type="ORF">KNW02_08590</name>
</gene>
<name>A0ABS6AIY5_9RHOB</name>
<organism evidence="4 5">
    <name type="scientific">Paracoccus marinaquae</name>
    <dbReference type="NCBI Taxonomy" id="2841926"/>
    <lineage>
        <taxon>Bacteria</taxon>
        <taxon>Pseudomonadati</taxon>
        <taxon>Pseudomonadota</taxon>
        <taxon>Alphaproteobacteria</taxon>
        <taxon>Rhodobacterales</taxon>
        <taxon>Paracoccaceae</taxon>
        <taxon>Paracoccus</taxon>
    </lineage>
</organism>
<feature type="domain" description="GapR-like DNA-binding" evidence="3">
    <location>
        <begin position="7"/>
        <end position="78"/>
    </location>
</feature>
<dbReference type="NCBIfam" id="NF010247">
    <property type="entry name" value="PRK13694.1"/>
    <property type="match status" value="1"/>
</dbReference>
<evidence type="ECO:0000259" key="3">
    <source>
        <dbReference type="Pfam" id="PF10073"/>
    </source>
</evidence>
<dbReference type="Pfam" id="PF10073">
    <property type="entry name" value="GapR_DNA-bd"/>
    <property type="match status" value="1"/>
</dbReference>
<dbReference type="InterPro" id="IPR018753">
    <property type="entry name" value="GapR-like"/>
</dbReference>
<dbReference type="Proteomes" id="UP001166191">
    <property type="component" value="Unassembled WGS sequence"/>
</dbReference>
<proteinExistence type="inferred from homology"/>
<feature type="coiled-coil region" evidence="2">
    <location>
        <begin position="4"/>
        <end position="76"/>
    </location>
</feature>
<evidence type="ECO:0000256" key="1">
    <source>
        <dbReference type="HAMAP-Rule" id="MF_00797"/>
    </source>
</evidence>
<keyword evidence="5" id="KW-1185">Reference proteome</keyword>
<comment type="similarity">
    <text evidence="1">Belongs to the UPF0335 family.</text>
</comment>
<comment type="caution">
    <text evidence="4">The sequence shown here is derived from an EMBL/GenBank/DDBJ whole genome shotgun (WGS) entry which is preliminary data.</text>
</comment>
<dbReference type="HAMAP" id="MF_00797">
    <property type="entry name" value="UPF0335"/>
    <property type="match status" value="1"/>
</dbReference>
<accession>A0ABS6AIY5</accession>
<evidence type="ECO:0000256" key="2">
    <source>
        <dbReference type="SAM" id="Coils"/>
    </source>
</evidence>
<dbReference type="EMBL" id="JAHKNG010000011">
    <property type="protein sequence ID" value="MBU3030176.1"/>
    <property type="molecule type" value="Genomic_DNA"/>
</dbReference>
<sequence length="80" mass="9431">MDTYQVTADELRQFVERIEHLEQEKKDIAEQIKEVYGESKGRGYDTKALRAIISLRKKDRDQLAEEEALLEIYKEALGMR</sequence>
<reference evidence="4" key="1">
    <citation type="submission" date="2021-06" db="EMBL/GenBank/DDBJ databases">
        <title>Paracoccus bacterium XHP0099 sp. nov., isolated from the surface waters of the Yellow Sea.</title>
        <authorList>
            <person name="Xue H."/>
            <person name="Zhang D."/>
        </authorList>
    </citation>
    <scope>NUCLEOTIDE SEQUENCE</scope>
    <source>
        <strain evidence="4">XHP0099</strain>
    </source>
</reference>
<keyword evidence="2" id="KW-0175">Coiled coil</keyword>